<evidence type="ECO:0000313" key="1">
    <source>
        <dbReference type="EMBL" id="VYT09486.1"/>
    </source>
</evidence>
<dbReference type="AlphaFoldDB" id="A0A6N2U1V3"/>
<dbReference type="CDD" id="cd00565">
    <property type="entry name" value="Ubl_ThiS"/>
    <property type="match status" value="1"/>
</dbReference>
<organism evidence="1">
    <name type="scientific">Blautia glucerasea</name>
    <dbReference type="NCBI Taxonomy" id="536633"/>
    <lineage>
        <taxon>Bacteria</taxon>
        <taxon>Bacillati</taxon>
        <taxon>Bacillota</taxon>
        <taxon>Clostridia</taxon>
        <taxon>Lachnospirales</taxon>
        <taxon>Lachnospiraceae</taxon>
        <taxon>Blautia</taxon>
    </lineage>
</organism>
<dbReference type="Gene3D" id="3.10.20.30">
    <property type="match status" value="1"/>
</dbReference>
<sequence length="64" mass="7045">MVKINGKLIEAEGETVGTYLEKNGYDRKRLAVERNGEILPKKEYDTTVLKDGDTIEVVSFVGGG</sequence>
<dbReference type="InterPro" id="IPR010035">
    <property type="entry name" value="Thi_S"/>
</dbReference>
<dbReference type="InterPro" id="IPR016155">
    <property type="entry name" value="Mopterin_synth/thiamin_S_b"/>
</dbReference>
<dbReference type="PANTHER" id="PTHR34472">
    <property type="entry name" value="SULFUR CARRIER PROTEIN THIS"/>
    <property type="match status" value="1"/>
</dbReference>
<dbReference type="RefSeq" id="WP_156354099.1">
    <property type="nucleotide sequence ID" value="NZ_CACRST010000017.1"/>
</dbReference>
<proteinExistence type="predicted"/>
<gene>
    <name evidence="1" type="primary">thiS</name>
    <name evidence="1" type="ORF">BGLFYP119_01776</name>
</gene>
<reference evidence="1" key="1">
    <citation type="submission" date="2019-11" db="EMBL/GenBank/DDBJ databases">
        <authorList>
            <person name="Feng L."/>
        </authorList>
    </citation>
    <scope>NUCLEOTIDE SEQUENCE</scope>
    <source>
        <strain evidence="1">BgluceraseaLFYP119</strain>
    </source>
</reference>
<dbReference type="EMBL" id="CACRST010000017">
    <property type="protein sequence ID" value="VYT09486.1"/>
    <property type="molecule type" value="Genomic_DNA"/>
</dbReference>
<dbReference type="Pfam" id="PF02597">
    <property type="entry name" value="ThiS"/>
    <property type="match status" value="1"/>
</dbReference>
<dbReference type="PANTHER" id="PTHR34472:SF1">
    <property type="entry name" value="SULFUR CARRIER PROTEIN THIS"/>
    <property type="match status" value="1"/>
</dbReference>
<protein>
    <submittedName>
        <fullName evidence="1">Sulfur carrier protein ThiS</fullName>
    </submittedName>
</protein>
<dbReference type="NCBIfam" id="TIGR01683">
    <property type="entry name" value="thiS"/>
    <property type="match status" value="1"/>
</dbReference>
<accession>A0A6N2U1V3</accession>
<dbReference type="SUPFAM" id="SSF54285">
    <property type="entry name" value="MoaD/ThiS"/>
    <property type="match status" value="1"/>
</dbReference>
<dbReference type="InterPro" id="IPR003749">
    <property type="entry name" value="ThiS/MoaD-like"/>
</dbReference>
<name>A0A6N2U1V3_9FIRM</name>
<dbReference type="InterPro" id="IPR012675">
    <property type="entry name" value="Beta-grasp_dom_sf"/>
</dbReference>